<evidence type="ECO:0000313" key="2">
    <source>
        <dbReference type="EMBL" id="KAF0711278.1"/>
    </source>
</evidence>
<gene>
    <name evidence="2" type="ORF">FWK35_00031725</name>
</gene>
<name>A0A6G0VVM5_APHCR</name>
<accession>A0A6G0VVM5</accession>
<keyword evidence="3" id="KW-1185">Reference proteome</keyword>
<sequence>FNWPELKQEVRDCIKNCPSCQTNKTTNRHHRSPMIITTTSSKPFEKIFMDIVGPLIPTAIGNT</sequence>
<evidence type="ECO:0000259" key="1">
    <source>
        <dbReference type="Pfam" id="PF17921"/>
    </source>
</evidence>
<protein>
    <submittedName>
        <fullName evidence="2">Retrovirus-related Pol polyprotein</fullName>
    </submittedName>
</protein>
<organism evidence="2 3">
    <name type="scientific">Aphis craccivora</name>
    <name type="common">Cowpea aphid</name>
    <dbReference type="NCBI Taxonomy" id="307492"/>
    <lineage>
        <taxon>Eukaryota</taxon>
        <taxon>Metazoa</taxon>
        <taxon>Ecdysozoa</taxon>
        <taxon>Arthropoda</taxon>
        <taxon>Hexapoda</taxon>
        <taxon>Insecta</taxon>
        <taxon>Pterygota</taxon>
        <taxon>Neoptera</taxon>
        <taxon>Paraneoptera</taxon>
        <taxon>Hemiptera</taxon>
        <taxon>Sternorrhyncha</taxon>
        <taxon>Aphidomorpha</taxon>
        <taxon>Aphidoidea</taxon>
        <taxon>Aphididae</taxon>
        <taxon>Aphidini</taxon>
        <taxon>Aphis</taxon>
        <taxon>Aphis</taxon>
    </lineage>
</organism>
<comment type="caution">
    <text evidence="2">The sequence shown here is derived from an EMBL/GenBank/DDBJ whole genome shotgun (WGS) entry which is preliminary data.</text>
</comment>
<feature type="non-terminal residue" evidence="2">
    <location>
        <position position="1"/>
    </location>
</feature>
<feature type="domain" description="Integrase zinc-binding" evidence="1">
    <location>
        <begin position="1"/>
        <end position="25"/>
    </location>
</feature>
<dbReference type="OrthoDB" id="6624539at2759"/>
<dbReference type="AlphaFoldDB" id="A0A6G0VVM5"/>
<dbReference type="InterPro" id="IPR041588">
    <property type="entry name" value="Integrase_H2C2"/>
</dbReference>
<reference evidence="2 3" key="1">
    <citation type="submission" date="2019-08" db="EMBL/GenBank/DDBJ databases">
        <title>Whole genome of Aphis craccivora.</title>
        <authorList>
            <person name="Voronova N.V."/>
            <person name="Shulinski R.S."/>
            <person name="Bandarenka Y.V."/>
            <person name="Zhorov D.G."/>
            <person name="Warner D."/>
        </authorList>
    </citation>
    <scope>NUCLEOTIDE SEQUENCE [LARGE SCALE GENOMIC DNA]</scope>
    <source>
        <strain evidence="2">180601</strain>
        <tissue evidence="2">Whole Body</tissue>
    </source>
</reference>
<dbReference type="Proteomes" id="UP000478052">
    <property type="component" value="Unassembled WGS sequence"/>
</dbReference>
<dbReference type="EMBL" id="VUJU01011319">
    <property type="protein sequence ID" value="KAF0711278.1"/>
    <property type="molecule type" value="Genomic_DNA"/>
</dbReference>
<evidence type="ECO:0000313" key="3">
    <source>
        <dbReference type="Proteomes" id="UP000478052"/>
    </source>
</evidence>
<dbReference type="Pfam" id="PF17921">
    <property type="entry name" value="Integrase_H2C2"/>
    <property type="match status" value="1"/>
</dbReference>
<proteinExistence type="predicted"/>